<evidence type="ECO:0000313" key="2">
    <source>
        <dbReference type="EMBL" id="MFC1400221.1"/>
    </source>
</evidence>
<keyword evidence="1" id="KW-0472">Membrane</keyword>
<keyword evidence="1" id="KW-0812">Transmembrane</keyword>
<gene>
    <name evidence="2" type="ORF">ACEZDJ_02845</name>
</gene>
<keyword evidence="3" id="KW-1185">Reference proteome</keyword>
<proteinExistence type="predicted"/>
<comment type="caution">
    <text evidence="2">The sequence shown here is derived from an EMBL/GenBank/DDBJ whole genome shotgun (WGS) entry which is preliminary data.</text>
</comment>
<evidence type="ECO:0000313" key="3">
    <source>
        <dbReference type="Proteomes" id="UP001592528"/>
    </source>
</evidence>
<sequence length="225" mass="22727">MTVRRTGTVAGLLATVLFLVLAAVTPASASSYRYWSFWQGSAGSWTYQQSGPNTYRPADGSVDGWRFGISVDSSSAAKPGATPDFATACAGTPAVSGKKRVAVVIDYGVAGDVPAGSTLPRSTPFTTCAVLSTDATSAQLLAQVAPPLRYDSNGILCAIGGYPTTGCGEIVTGTAAGGATTAAPSATGKAAPAKSSKTAGWVVGAVLLAVLAGAGYWQTRRRRPE</sequence>
<feature type="transmembrane region" description="Helical" evidence="1">
    <location>
        <begin position="199"/>
        <end position="217"/>
    </location>
</feature>
<dbReference type="NCBIfam" id="NF040672">
    <property type="entry name" value="SCO2322_fam"/>
    <property type="match status" value="1"/>
</dbReference>
<organism evidence="2 3">
    <name type="scientific">Streptacidiphilus cavernicola</name>
    <dbReference type="NCBI Taxonomy" id="3342716"/>
    <lineage>
        <taxon>Bacteria</taxon>
        <taxon>Bacillati</taxon>
        <taxon>Actinomycetota</taxon>
        <taxon>Actinomycetes</taxon>
        <taxon>Kitasatosporales</taxon>
        <taxon>Streptomycetaceae</taxon>
        <taxon>Streptacidiphilus</taxon>
    </lineage>
</organism>
<accession>A0ABV6UFJ1</accession>
<dbReference type="Proteomes" id="UP001592528">
    <property type="component" value="Unassembled WGS sequence"/>
</dbReference>
<dbReference type="InterPro" id="IPR047703">
    <property type="entry name" value="SCO2322-like"/>
</dbReference>
<reference evidence="2 3" key="1">
    <citation type="submission" date="2024-09" db="EMBL/GenBank/DDBJ databases">
        <authorList>
            <person name="Lee S.D."/>
        </authorList>
    </citation>
    <scope>NUCLEOTIDE SEQUENCE [LARGE SCALE GENOMIC DNA]</scope>
    <source>
        <strain evidence="2 3">N1-5</strain>
    </source>
</reference>
<dbReference type="RefSeq" id="WP_030251202.1">
    <property type="nucleotide sequence ID" value="NZ_JBHEZZ010000001.1"/>
</dbReference>
<protein>
    <submittedName>
        <fullName evidence="2">SCO2322 family protein</fullName>
    </submittedName>
</protein>
<dbReference type="EMBL" id="JBHEZZ010000001">
    <property type="protein sequence ID" value="MFC1400221.1"/>
    <property type="molecule type" value="Genomic_DNA"/>
</dbReference>
<name>A0ABV6UFJ1_9ACTN</name>
<keyword evidence="1" id="KW-1133">Transmembrane helix</keyword>
<evidence type="ECO:0000256" key="1">
    <source>
        <dbReference type="SAM" id="Phobius"/>
    </source>
</evidence>